<dbReference type="STRING" id="1895771.BGO89_03915"/>
<dbReference type="AlphaFoldDB" id="A0A1M3L593"/>
<comment type="caution">
    <text evidence="1">The sequence shown here is derived from an EMBL/GenBank/DDBJ whole genome shotgun (WGS) entry which is preliminary data.</text>
</comment>
<proteinExistence type="predicted"/>
<dbReference type="EMBL" id="MKVH01000003">
    <property type="protein sequence ID" value="OJX60726.1"/>
    <property type="molecule type" value="Genomic_DNA"/>
</dbReference>
<sequence>MEHKPFNYVAAFPLPLDVLPLRLRDLLTPVGLSPSQRVEVACRYESNSKGSATEYLHLLMAVVPGAKGGPIKVLDEANDGVVEFSVPGSDNRGCVAKFVPSMSNYDYIVAAWGDNSFYTYNLAEKVWMILGLTPRCIGNDQQRIVYDDLRRPEFDVVDGEISSDYHFHLKRDVTWRMSNEYLRRYLWLRGARGIRVFYYEAMLEDTSLIRSLMEGRSHIVLKPEEGVPWYELDIREYNGGLLLQLHASVEAVTSEQCPEPSADGILWPGCQTPMTSQIADSIFEQHPPVYLDDRFLEKYEQSAYYDSMPYQVYDYWECGPSYGGQWSFTGCKRVGRNLIRVPMRELYKPKPEREILHAHKYAMGPGDIAHINMDEEHVVAKVQRLLDILLRLGDGLAVLGKVAGIKRSAFEWTGFDRRQVEAEHWRAYPELSRLAQVAPLDMTQQSFLARCKSLHEIWQRIPNGSLKLLLERAGCPKDKIKGLKSLKLLQVLLNINDLNFHKEAPDALISDDEPIDWHENNPALAPLFLNYNLRIADAHDAIDACLKTLESLGFDTAGINSGYGKALDFVMDRVIDSFTAITTAVEALARRQ</sequence>
<accession>A0A1M3L593</accession>
<reference evidence="1 2" key="1">
    <citation type="submission" date="2016-09" db="EMBL/GenBank/DDBJ databases">
        <title>Genome-resolved meta-omics ties microbial dynamics to process performance in biotechnology for thiocyanate degradation.</title>
        <authorList>
            <person name="Kantor R.S."/>
            <person name="Huddy R.J."/>
            <person name="Iyer R."/>
            <person name="Thomas B.C."/>
            <person name="Brown C.T."/>
            <person name="Anantharaman K."/>
            <person name="Tringe S."/>
            <person name="Hettich R.L."/>
            <person name="Harrison S.T."/>
            <person name="Banfield J.F."/>
        </authorList>
    </citation>
    <scope>NUCLEOTIDE SEQUENCE [LARGE SCALE GENOMIC DNA]</scope>
    <source>
        <strain evidence="1">59-99</strain>
    </source>
</reference>
<organism evidence="1 2">
    <name type="scientific">Candidatus Kapaibacterium thiocyanatum</name>
    <dbReference type="NCBI Taxonomy" id="1895771"/>
    <lineage>
        <taxon>Bacteria</taxon>
        <taxon>Pseudomonadati</taxon>
        <taxon>Candidatus Kapaibacteriota</taxon>
        <taxon>Candidatus Kapaibacteriia</taxon>
        <taxon>Candidatus Kapaibacteriales</taxon>
        <taxon>Candidatus Kapaibacteriaceae</taxon>
        <taxon>Candidatus Kapaibacterium</taxon>
    </lineage>
</organism>
<dbReference type="Proteomes" id="UP000184233">
    <property type="component" value="Unassembled WGS sequence"/>
</dbReference>
<name>A0A1M3L593_9BACT</name>
<protein>
    <submittedName>
        <fullName evidence="1">Uncharacterized protein</fullName>
    </submittedName>
</protein>
<gene>
    <name evidence="1" type="ORF">BGO89_03915</name>
</gene>
<evidence type="ECO:0000313" key="1">
    <source>
        <dbReference type="EMBL" id="OJX60726.1"/>
    </source>
</evidence>
<evidence type="ECO:0000313" key="2">
    <source>
        <dbReference type="Proteomes" id="UP000184233"/>
    </source>
</evidence>